<proteinExistence type="predicted"/>
<feature type="region of interest" description="Disordered" evidence="1">
    <location>
        <begin position="17"/>
        <end position="116"/>
    </location>
</feature>
<reference evidence="2 3" key="1">
    <citation type="journal article" date="2015" name="Fungal Genet. Biol.">
        <title>Evolution of novel wood decay mechanisms in Agaricales revealed by the genome sequences of Fistulina hepatica and Cylindrobasidium torrendii.</title>
        <authorList>
            <person name="Floudas D."/>
            <person name="Held B.W."/>
            <person name="Riley R."/>
            <person name="Nagy L.G."/>
            <person name="Koehler G."/>
            <person name="Ransdell A.S."/>
            <person name="Younus H."/>
            <person name="Chow J."/>
            <person name="Chiniquy J."/>
            <person name="Lipzen A."/>
            <person name="Tritt A."/>
            <person name="Sun H."/>
            <person name="Haridas S."/>
            <person name="LaButti K."/>
            <person name="Ohm R.A."/>
            <person name="Kues U."/>
            <person name="Blanchette R.A."/>
            <person name="Grigoriev I.V."/>
            <person name="Minto R.E."/>
            <person name="Hibbett D.S."/>
        </authorList>
    </citation>
    <scope>NUCLEOTIDE SEQUENCE [LARGE SCALE GENOMIC DNA]</scope>
    <source>
        <strain evidence="2 3">FP15055 ss-10</strain>
    </source>
</reference>
<sequence>MKTEVIVPKLENEDQFACTPSTVPNAAPSGAALAVGGNRDIKDEPTASSISLPGKRASQGSKRKAKVQKHEDEDYEEGTAKKRRKSTKTQKKEKGAAKSPSEKKKPESSSTRRTWKNKEDLTRWHEWCTTNQNQRLKTFKQPVNRYLIHGAKANAHFLFKCEPRNFELGVLPYEEFTNTHHANAPPGRSYCFESVKRLAYRREAAMSGDQRAFEPQGRSSESVMLNDGKTLWENFNRVRKGEKIPQTLRFYWPKYTLIGIDVYTLHECPCCAYLGIPQSTDIDESTDTDEYAGVVDADDWYY</sequence>
<feature type="compositionally biased region" description="Basic and acidic residues" evidence="1">
    <location>
        <begin position="90"/>
        <end position="107"/>
    </location>
</feature>
<dbReference type="AlphaFoldDB" id="A0A0D7BL12"/>
<dbReference type="OrthoDB" id="2752459at2759"/>
<evidence type="ECO:0000256" key="1">
    <source>
        <dbReference type="SAM" id="MobiDB-lite"/>
    </source>
</evidence>
<name>A0A0D7BL12_9AGAR</name>
<organism evidence="2 3">
    <name type="scientific">Cylindrobasidium torrendii FP15055 ss-10</name>
    <dbReference type="NCBI Taxonomy" id="1314674"/>
    <lineage>
        <taxon>Eukaryota</taxon>
        <taxon>Fungi</taxon>
        <taxon>Dikarya</taxon>
        <taxon>Basidiomycota</taxon>
        <taxon>Agaricomycotina</taxon>
        <taxon>Agaricomycetes</taxon>
        <taxon>Agaricomycetidae</taxon>
        <taxon>Agaricales</taxon>
        <taxon>Marasmiineae</taxon>
        <taxon>Physalacriaceae</taxon>
        <taxon>Cylindrobasidium</taxon>
    </lineage>
</organism>
<accession>A0A0D7BL12</accession>
<evidence type="ECO:0000313" key="2">
    <source>
        <dbReference type="EMBL" id="KIY71167.1"/>
    </source>
</evidence>
<dbReference type="EMBL" id="KN880457">
    <property type="protein sequence ID" value="KIY71167.1"/>
    <property type="molecule type" value="Genomic_DNA"/>
</dbReference>
<keyword evidence="3" id="KW-1185">Reference proteome</keyword>
<protein>
    <submittedName>
        <fullName evidence="2">Uncharacterized protein</fullName>
    </submittedName>
</protein>
<gene>
    <name evidence="2" type="ORF">CYLTODRAFT_450977</name>
</gene>
<dbReference type="Proteomes" id="UP000054007">
    <property type="component" value="Unassembled WGS sequence"/>
</dbReference>
<evidence type="ECO:0000313" key="3">
    <source>
        <dbReference type="Proteomes" id="UP000054007"/>
    </source>
</evidence>